<keyword evidence="3" id="KW-1185">Reference proteome</keyword>
<dbReference type="OrthoDB" id="2342176at2759"/>
<feature type="region of interest" description="Disordered" evidence="1">
    <location>
        <begin position="203"/>
        <end position="258"/>
    </location>
</feature>
<organism evidence="2 3">
    <name type="scientific">Coemansia guatemalensis</name>
    <dbReference type="NCBI Taxonomy" id="2761395"/>
    <lineage>
        <taxon>Eukaryota</taxon>
        <taxon>Fungi</taxon>
        <taxon>Fungi incertae sedis</taxon>
        <taxon>Zoopagomycota</taxon>
        <taxon>Kickxellomycotina</taxon>
        <taxon>Kickxellomycetes</taxon>
        <taxon>Kickxellales</taxon>
        <taxon>Kickxellaceae</taxon>
        <taxon>Coemansia</taxon>
    </lineage>
</organism>
<proteinExistence type="predicted"/>
<gene>
    <name evidence="2" type="ORF">H4R20_001943</name>
</gene>
<comment type="caution">
    <text evidence="2">The sequence shown here is derived from an EMBL/GenBank/DDBJ whole genome shotgun (WGS) entry which is preliminary data.</text>
</comment>
<dbReference type="AlphaFoldDB" id="A0A9W8HYL8"/>
<dbReference type="Gene3D" id="2.70.50.70">
    <property type="match status" value="1"/>
</dbReference>
<protein>
    <recommendedName>
        <fullName evidence="4">Chitin-binding type-4 domain-containing protein</fullName>
    </recommendedName>
</protein>
<evidence type="ECO:0008006" key="4">
    <source>
        <dbReference type="Google" id="ProtNLM"/>
    </source>
</evidence>
<dbReference type="PANTHER" id="PTHR36182:SF1">
    <property type="entry name" value="PROTEIN, PUTATIVE (AFU_ORTHOLOGUE AFUA_6G10930)-RELATED"/>
    <property type="match status" value="1"/>
</dbReference>
<evidence type="ECO:0000313" key="2">
    <source>
        <dbReference type="EMBL" id="KAJ2805810.1"/>
    </source>
</evidence>
<dbReference type="PANTHER" id="PTHR36182">
    <property type="entry name" value="PROTEIN, PUTATIVE (AFU_ORTHOLOGUE AFUA_6G10930)-RELATED"/>
    <property type="match status" value="1"/>
</dbReference>
<sequence length="486" mass="50662">MTSPCPRYSKVGKNCPALPDGEQIDYDLRAPIGTAENINLPFCHHEKPWASPAAKWKAGESVTVTFEPDGKAHMGGNCQFSISYDGGKTYVVLYERLKYCFFNGPSSTSTPEVTSYTFVLPKDLPASDKAIFAWTFSNASGNREFYMNCADVSISGTSKSFTAKNITVVNYGPSSPKVPEFAGNYDAPLKYYTENQKYLTVSGDGTVTAGEKPAGGTPGDDSAESGGGDSNSGTSNDAMSTEDSAAADSPSMGGTESSSIDVIVGDQIPGDSNIPVSDAGSGESLTDVMILTSDNTADAMSTGMTKVSDAATPSATITDITSVTATDTSATIPTTMPTIATTAAPSVTYTSIVSDGDNEEAKPHGGMCCQNCCGCNGGFNGGWFPGMQNMGGYQQYGYYGPGYMVPNPGMDTVNNYYYANGNSGGQGGYPGGFQGGQGGYSFYGQVGNIQPTVTNNYQMFTSMGNAPQPTGVLGNQQVYGGYQGFV</sequence>
<evidence type="ECO:0000256" key="1">
    <source>
        <dbReference type="SAM" id="MobiDB-lite"/>
    </source>
</evidence>
<evidence type="ECO:0000313" key="3">
    <source>
        <dbReference type="Proteomes" id="UP001140094"/>
    </source>
</evidence>
<dbReference type="EMBL" id="JANBUO010000254">
    <property type="protein sequence ID" value="KAJ2805810.1"/>
    <property type="molecule type" value="Genomic_DNA"/>
</dbReference>
<name>A0A9W8HYL8_9FUNG</name>
<accession>A0A9W8HYL8</accession>
<reference evidence="2" key="1">
    <citation type="submission" date="2022-07" db="EMBL/GenBank/DDBJ databases">
        <title>Phylogenomic reconstructions and comparative analyses of Kickxellomycotina fungi.</title>
        <authorList>
            <person name="Reynolds N.K."/>
            <person name="Stajich J.E."/>
            <person name="Barry K."/>
            <person name="Grigoriev I.V."/>
            <person name="Crous P."/>
            <person name="Smith M.E."/>
        </authorList>
    </citation>
    <scope>NUCLEOTIDE SEQUENCE</scope>
    <source>
        <strain evidence="2">NRRL 1565</strain>
    </source>
</reference>
<dbReference type="Proteomes" id="UP001140094">
    <property type="component" value="Unassembled WGS sequence"/>
</dbReference>